<proteinExistence type="predicted"/>
<dbReference type="Proteomes" id="UP000770015">
    <property type="component" value="Unassembled WGS sequence"/>
</dbReference>
<name>A0A9P8V3C1_9PEZI</name>
<dbReference type="EMBL" id="JAGSXJ010000028">
    <property type="protein sequence ID" value="KAH6671500.1"/>
    <property type="molecule type" value="Genomic_DNA"/>
</dbReference>
<accession>A0A9P8V3C1</accession>
<dbReference type="OrthoDB" id="4487429at2759"/>
<reference evidence="1" key="1">
    <citation type="journal article" date="2021" name="Nat. Commun.">
        <title>Genetic determinants of endophytism in the Arabidopsis root mycobiome.</title>
        <authorList>
            <person name="Mesny F."/>
            <person name="Miyauchi S."/>
            <person name="Thiergart T."/>
            <person name="Pickel B."/>
            <person name="Atanasova L."/>
            <person name="Karlsson M."/>
            <person name="Huettel B."/>
            <person name="Barry K.W."/>
            <person name="Haridas S."/>
            <person name="Chen C."/>
            <person name="Bauer D."/>
            <person name="Andreopoulos W."/>
            <person name="Pangilinan J."/>
            <person name="LaButti K."/>
            <person name="Riley R."/>
            <person name="Lipzen A."/>
            <person name="Clum A."/>
            <person name="Drula E."/>
            <person name="Henrissat B."/>
            <person name="Kohler A."/>
            <person name="Grigoriev I.V."/>
            <person name="Martin F.M."/>
            <person name="Hacquard S."/>
        </authorList>
    </citation>
    <scope>NUCLEOTIDE SEQUENCE</scope>
    <source>
        <strain evidence="1">MPI-SDFR-AT-0117</strain>
    </source>
</reference>
<comment type="caution">
    <text evidence="1">The sequence shown here is derived from an EMBL/GenBank/DDBJ whole genome shotgun (WGS) entry which is preliminary data.</text>
</comment>
<gene>
    <name evidence="1" type="ORF">F5X68DRAFT_215050</name>
</gene>
<organism evidence="1 2">
    <name type="scientific">Plectosphaerella plurivora</name>
    <dbReference type="NCBI Taxonomy" id="936078"/>
    <lineage>
        <taxon>Eukaryota</taxon>
        <taxon>Fungi</taxon>
        <taxon>Dikarya</taxon>
        <taxon>Ascomycota</taxon>
        <taxon>Pezizomycotina</taxon>
        <taxon>Sordariomycetes</taxon>
        <taxon>Hypocreomycetidae</taxon>
        <taxon>Glomerellales</taxon>
        <taxon>Plectosphaerellaceae</taxon>
        <taxon>Plectosphaerella</taxon>
    </lineage>
</organism>
<evidence type="ECO:0000313" key="2">
    <source>
        <dbReference type="Proteomes" id="UP000770015"/>
    </source>
</evidence>
<sequence>MDFLGVNRFQDTDRAPEHLQADEDAFCARLRTLGASFWELPPVFQENVISCWSIESCADPVKMVSVEVGFPTNGSGVWVLNTGNEGWDWPRTVSLRNALRMDERCELLKEFGGTFCEDPTMCPEMARLLGDPIGLES</sequence>
<dbReference type="AlphaFoldDB" id="A0A9P8V3C1"/>
<protein>
    <submittedName>
        <fullName evidence="1">Uncharacterized protein</fullName>
    </submittedName>
</protein>
<keyword evidence="2" id="KW-1185">Reference proteome</keyword>
<evidence type="ECO:0000313" key="1">
    <source>
        <dbReference type="EMBL" id="KAH6671500.1"/>
    </source>
</evidence>